<name>A0A2H0W8Z4_9BACT</name>
<proteinExistence type="predicted"/>
<dbReference type="InterPro" id="IPR000551">
    <property type="entry name" value="MerR-type_HTH_dom"/>
</dbReference>
<dbReference type="PANTHER" id="PTHR30204">
    <property type="entry name" value="REDOX-CYCLING DRUG-SENSING TRANSCRIPTIONAL ACTIVATOR SOXR"/>
    <property type="match status" value="1"/>
</dbReference>
<feature type="transmembrane region" description="Helical" evidence="5">
    <location>
        <begin position="209"/>
        <end position="230"/>
    </location>
</feature>
<dbReference type="InterPro" id="IPR009061">
    <property type="entry name" value="DNA-bd_dom_put_sf"/>
</dbReference>
<keyword evidence="1" id="KW-0678">Repressor</keyword>
<evidence type="ECO:0000256" key="4">
    <source>
        <dbReference type="ARBA" id="ARBA00023163"/>
    </source>
</evidence>
<evidence type="ECO:0000313" key="8">
    <source>
        <dbReference type="Proteomes" id="UP000230093"/>
    </source>
</evidence>
<dbReference type="Pfam" id="PF00376">
    <property type="entry name" value="MerR"/>
    <property type="match status" value="2"/>
</dbReference>
<organism evidence="7 8">
    <name type="scientific">Candidatus Beckwithbacteria bacterium CG10_big_fil_rev_8_21_14_0_10_34_10</name>
    <dbReference type="NCBI Taxonomy" id="1974495"/>
    <lineage>
        <taxon>Bacteria</taxon>
        <taxon>Candidatus Beckwithiibacteriota</taxon>
    </lineage>
</organism>
<keyword evidence="2" id="KW-0805">Transcription regulation</keyword>
<feature type="non-terminal residue" evidence="7">
    <location>
        <position position="1047"/>
    </location>
</feature>
<sequence length="1047" mass="108773">MPASNNQDNNKKISFLTISQAASFLGVSSKTLRRWDAKGILVGLRTPGGQRRYQPEALKEFKARTDLTKAFVKQEPVVFSKPAIGSLLTTPVSRKPAGKNMPAGSSQKTSFLNISQAASFLGVSSKTLRRWDAKGILTSLRSRGGQRRYQPEILKKFQLQKNLTKAFVRRKPVVSSKPVLGPLLKLPVSRKPIRSVEKLVKDTDSKNNIYHLVTLFLILFLLFLSGEGLIATPWGKSLRRSFLARLIGLPFSPEIPSGPTTEDKEEEKEEIVLLEPDEGDYYLSLNLPLDFDLLPYLDDTYDIGSSVLEWQDLYLDGTAYIDILQVDEDATINNNLTVSNNIKVGWVDSDLIPAEDGKYDLGSNTKEWQDLFVDGTALIDLLQMGGNIIMPDDSFIGLGGVKGRLVFDDQGTDELNIIDANVGIGTSTPGATLDVKGSVIVDGGLTDIGLGTYSLANGDNDLGIAGDLEVVGNIVLNDGSNNYTGFIAQAMAGNVIYTLPAADAVVGNQVLASDAAGNLSWINAPAAAGALWTDGGTYLYPSNQESIRVYDAGSTDYIDIAHDGTDVNITTANTTALNIISTQVEIGNGTDYLQISTVGDLVFVDADGTASITGSVGGAFTVAAGAGQALTLTGNNSSVWSTSVGDLTIDAVAASLNLISGEDAADSIVISSDAGGIDIITVSTEDIDISASGGLNLFSSEVAADALYLGATGGTTATLHLTSNGTGTAAIDIDATGIGGDIDIDANDNITVDAGSIQLTGTDAAVTAIILNTSNAAGGIDIDTGTAGIDIDLAAGGPLAIDGDLVVIGNAGADGDVAVGANDLLVTGVLEVDTELEVDGSLDADGDVYIADTNISFDGVSTTFTTTGAFTLTPGGAVTLGDGGDTLAINSSDWNINTTGDMTNIGSITMDGTLELDLATGDPIIVFDTQSADKFTLGVDDSLADIFTIQTGGSLSSLTPSFVIDSSGEVGIGTTNPSYNLEVQGTLLATDYFSGDGTQGATTTTDGLTFKDGLYTSGSVTGFDNYSGWVLDGDTGTPEFIGTGNTA</sequence>
<reference evidence="8" key="1">
    <citation type="submission" date="2017-09" db="EMBL/GenBank/DDBJ databases">
        <title>Depth-based differentiation of microbial function through sediment-hosted aquifers and enrichment of novel symbionts in the deep terrestrial subsurface.</title>
        <authorList>
            <person name="Probst A.J."/>
            <person name="Ladd B."/>
            <person name="Jarett J.K."/>
            <person name="Geller-Mcgrath D.E."/>
            <person name="Sieber C.M.K."/>
            <person name="Emerson J.B."/>
            <person name="Anantharaman K."/>
            <person name="Thomas B.C."/>
            <person name="Malmstrom R."/>
            <person name="Stieglmeier M."/>
            <person name="Klingl A."/>
            <person name="Woyke T."/>
            <person name="Ryan C.M."/>
            <person name="Banfield J.F."/>
        </authorList>
    </citation>
    <scope>NUCLEOTIDE SEQUENCE [LARGE SCALE GENOMIC DNA]</scope>
</reference>
<evidence type="ECO:0000256" key="2">
    <source>
        <dbReference type="ARBA" id="ARBA00023015"/>
    </source>
</evidence>
<keyword evidence="5" id="KW-0812">Transmembrane</keyword>
<evidence type="ECO:0000256" key="5">
    <source>
        <dbReference type="SAM" id="Phobius"/>
    </source>
</evidence>
<comment type="caution">
    <text evidence="7">The sequence shown here is derived from an EMBL/GenBank/DDBJ whole genome shotgun (WGS) entry which is preliminary data.</text>
</comment>
<dbReference type="Proteomes" id="UP000230093">
    <property type="component" value="Unassembled WGS sequence"/>
</dbReference>
<accession>A0A2H0W8Z4</accession>
<keyword evidence="3" id="KW-0238">DNA-binding</keyword>
<dbReference type="PROSITE" id="PS00552">
    <property type="entry name" value="HTH_MERR_1"/>
    <property type="match status" value="2"/>
</dbReference>
<dbReference type="GO" id="GO:0003677">
    <property type="term" value="F:DNA binding"/>
    <property type="evidence" value="ECO:0007669"/>
    <property type="project" value="UniProtKB-KW"/>
</dbReference>
<dbReference type="Gene3D" id="1.10.1660.10">
    <property type="match status" value="2"/>
</dbReference>
<evidence type="ECO:0000256" key="3">
    <source>
        <dbReference type="ARBA" id="ARBA00023125"/>
    </source>
</evidence>
<keyword evidence="5" id="KW-1133">Transmembrane helix</keyword>
<dbReference type="InterPro" id="IPR047057">
    <property type="entry name" value="MerR_fam"/>
</dbReference>
<feature type="domain" description="HTH merR-type" evidence="6">
    <location>
        <begin position="15"/>
        <end position="58"/>
    </location>
</feature>
<dbReference type="AlphaFoldDB" id="A0A2H0W8Z4"/>
<gene>
    <name evidence="7" type="ORF">COT75_03425</name>
</gene>
<evidence type="ECO:0000256" key="1">
    <source>
        <dbReference type="ARBA" id="ARBA00022491"/>
    </source>
</evidence>
<dbReference type="PANTHER" id="PTHR30204:SF69">
    <property type="entry name" value="MERR-FAMILY TRANSCRIPTIONAL REGULATOR"/>
    <property type="match status" value="1"/>
</dbReference>
<keyword evidence="4" id="KW-0804">Transcription</keyword>
<keyword evidence="5" id="KW-0472">Membrane</keyword>
<dbReference type="CDD" id="cd04762">
    <property type="entry name" value="HTH_MerR-trunc"/>
    <property type="match status" value="1"/>
</dbReference>
<dbReference type="PROSITE" id="PS50937">
    <property type="entry name" value="HTH_MERR_2"/>
    <property type="match status" value="2"/>
</dbReference>
<feature type="domain" description="HTH merR-type" evidence="6">
    <location>
        <begin position="114"/>
        <end position="150"/>
    </location>
</feature>
<dbReference type="SMART" id="SM00422">
    <property type="entry name" value="HTH_MERR"/>
    <property type="match status" value="2"/>
</dbReference>
<evidence type="ECO:0000259" key="6">
    <source>
        <dbReference type="PROSITE" id="PS50937"/>
    </source>
</evidence>
<protein>
    <recommendedName>
        <fullName evidence="6">HTH merR-type domain-containing protein</fullName>
    </recommendedName>
</protein>
<dbReference type="GO" id="GO:0003700">
    <property type="term" value="F:DNA-binding transcription factor activity"/>
    <property type="evidence" value="ECO:0007669"/>
    <property type="project" value="InterPro"/>
</dbReference>
<dbReference type="EMBL" id="PEZT01000021">
    <property type="protein sequence ID" value="PIS09035.1"/>
    <property type="molecule type" value="Genomic_DNA"/>
</dbReference>
<evidence type="ECO:0000313" key="7">
    <source>
        <dbReference type="EMBL" id="PIS09035.1"/>
    </source>
</evidence>
<dbReference type="SUPFAM" id="SSF46955">
    <property type="entry name" value="Putative DNA-binding domain"/>
    <property type="match status" value="2"/>
</dbReference>